<dbReference type="GO" id="GO:0005615">
    <property type="term" value="C:extracellular space"/>
    <property type="evidence" value="ECO:0007669"/>
    <property type="project" value="TreeGrafter"/>
</dbReference>
<dbReference type="RefSeq" id="WP_058257967.1">
    <property type="nucleotide sequence ID" value="NZ_DUPS01000029.1"/>
</dbReference>
<evidence type="ECO:0000313" key="10">
    <source>
        <dbReference type="Proteomes" id="UP000196053"/>
    </source>
</evidence>
<evidence type="ECO:0000313" key="9">
    <source>
        <dbReference type="EMBL" id="CUH92614.1"/>
    </source>
</evidence>
<dbReference type="KEGG" id="hsd:SD1D_1068"/>
<keyword evidence="6" id="KW-0482">Metalloprotease</keyword>
<keyword evidence="3" id="KW-0645">Protease</keyword>
<name>A0A0K8J5H9_9FIRM</name>
<dbReference type="Pfam" id="PF00246">
    <property type="entry name" value="Peptidase_M14"/>
    <property type="match status" value="2"/>
</dbReference>
<dbReference type="InterPro" id="IPR000834">
    <property type="entry name" value="Peptidase_M14"/>
</dbReference>
<keyword evidence="10" id="KW-1185">Reference proteome</keyword>
<dbReference type="EMBL" id="LN879430">
    <property type="protein sequence ID" value="CUH92614.1"/>
    <property type="molecule type" value="Genomic_DNA"/>
</dbReference>
<dbReference type="PANTHER" id="PTHR11705:SF143">
    <property type="entry name" value="SLL0236 PROTEIN"/>
    <property type="match status" value="1"/>
</dbReference>
<comment type="similarity">
    <text evidence="2 7">Belongs to the peptidase M14 family.</text>
</comment>
<keyword evidence="4" id="KW-0378">Hydrolase</keyword>
<evidence type="ECO:0000256" key="2">
    <source>
        <dbReference type="ARBA" id="ARBA00005988"/>
    </source>
</evidence>
<evidence type="ECO:0000256" key="1">
    <source>
        <dbReference type="ARBA" id="ARBA00001947"/>
    </source>
</evidence>
<evidence type="ECO:0000256" key="4">
    <source>
        <dbReference type="ARBA" id="ARBA00022801"/>
    </source>
</evidence>
<dbReference type="GO" id="GO:0004181">
    <property type="term" value="F:metallocarboxypeptidase activity"/>
    <property type="evidence" value="ECO:0007669"/>
    <property type="project" value="InterPro"/>
</dbReference>
<dbReference type="Gene3D" id="3.40.630.10">
    <property type="entry name" value="Zn peptidases"/>
    <property type="match status" value="1"/>
</dbReference>
<reference evidence="10" key="1">
    <citation type="submission" date="2015-09" db="EMBL/GenBank/DDBJ databases">
        <authorList>
            <person name="Wibberg D."/>
        </authorList>
    </citation>
    <scope>NUCLEOTIDE SEQUENCE [LARGE SCALE GENOMIC DNA]</scope>
    <source>
        <strain evidence="10">SD1D</strain>
    </source>
</reference>
<evidence type="ECO:0000256" key="6">
    <source>
        <dbReference type="ARBA" id="ARBA00023049"/>
    </source>
</evidence>
<gene>
    <name evidence="9" type="ORF">SD1D_1068</name>
</gene>
<dbReference type="PROSITE" id="PS52035">
    <property type="entry name" value="PEPTIDASE_M14"/>
    <property type="match status" value="1"/>
</dbReference>
<comment type="cofactor">
    <cofactor evidence="1">
        <name>Zn(2+)</name>
        <dbReference type="ChEBI" id="CHEBI:29105"/>
    </cofactor>
</comment>
<evidence type="ECO:0000256" key="7">
    <source>
        <dbReference type="PROSITE-ProRule" id="PRU01379"/>
    </source>
</evidence>
<dbReference type="GO" id="GO:0008270">
    <property type="term" value="F:zinc ion binding"/>
    <property type="evidence" value="ECO:0007669"/>
    <property type="project" value="InterPro"/>
</dbReference>
<proteinExistence type="inferred from homology"/>
<dbReference type="GO" id="GO:0006508">
    <property type="term" value="P:proteolysis"/>
    <property type="evidence" value="ECO:0007669"/>
    <property type="project" value="UniProtKB-KW"/>
</dbReference>
<evidence type="ECO:0000256" key="3">
    <source>
        <dbReference type="ARBA" id="ARBA00022670"/>
    </source>
</evidence>
<dbReference type="SUPFAM" id="SSF53187">
    <property type="entry name" value="Zn-dependent exopeptidases"/>
    <property type="match status" value="1"/>
</dbReference>
<accession>A0A0K8J5H9</accession>
<protein>
    <recommendedName>
        <fullName evidence="8">Peptidase M14 domain-containing protein</fullName>
    </recommendedName>
</protein>
<evidence type="ECO:0000256" key="5">
    <source>
        <dbReference type="ARBA" id="ARBA00022833"/>
    </source>
</evidence>
<evidence type="ECO:0000259" key="8">
    <source>
        <dbReference type="PROSITE" id="PS52035"/>
    </source>
</evidence>
<dbReference type="PANTHER" id="PTHR11705">
    <property type="entry name" value="PROTEASE FAMILY M14 CARBOXYPEPTIDASE A,B"/>
    <property type="match status" value="1"/>
</dbReference>
<comment type="caution">
    <text evidence="7">Lacks conserved residue(s) required for the propagation of feature annotation.</text>
</comment>
<organism evidence="9 10">
    <name type="scientific">Herbinix luporum</name>
    <dbReference type="NCBI Taxonomy" id="1679721"/>
    <lineage>
        <taxon>Bacteria</taxon>
        <taxon>Bacillati</taxon>
        <taxon>Bacillota</taxon>
        <taxon>Clostridia</taxon>
        <taxon>Lachnospirales</taxon>
        <taxon>Lachnospiraceae</taxon>
        <taxon>Herbinix</taxon>
    </lineage>
</organism>
<dbReference type="AlphaFoldDB" id="A0A0K8J5H9"/>
<dbReference type="OrthoDB" id="9811296at2"/>
<keyword evidence="5" id="KW-0862">Zinc</keyword>
<sequence length="321" mass="37527">MIIDFSKPMYSYEDLITDSKVLVKEYNKIIKYVTIGTSHDNRDIVMLKLGTGRKYILFCGGVHGRENINPIVLLKIAEFYANQYENFNKVKEKFDLMLKKNSDNIEKQYDKMLFGKCVYELLQTYTILMIPLLNPDGYMISLYGYDAINNPELRRKCILTGYKHIEWKFNGRAVDINRNFPCRSWKPKGPGDYASSEMETQALIQTFHNYRIKCFIDFHSRGQSIYYYRNSMPPSYNKNQFAIAKRLKDITKYTLVDPKDEIEQGDSGGNTVHYFSERFYKPALTIETVDENAAFPLDIKYRSLTFEEIKLVLFELGGLSI</sequence>
<dbReference type="SMART" id="SM00631">
    <property type="entry name" value="Zn_pept"/>
    <property type="match status" value="1"/>
</dbReference>
<dbReference type="Proteomes" id="UP000196053">
    <property type="component" value="Chromosome I"/>
</dbReference>
<feature type="domain" description="Peptidase M14" evidence="8">
    <location>
        <begin position="8"/>
        <end position="321"/>
    </location>
</feature>
<dbReference type="PRINTS" id="PR00765">
    <property type="entry name" value="CRBOXYPTASEA"/>
</dbReference>